<comment type="caution">
    <text evidence="2">The sequence shown here is derived from an EMBL/GenBank/DDBJ whole genome shotgun (WGS) entry which is preliminary data.</text>
</comment>
<keyword evidence="1" id="KW-0472">Membrane</keyword>
<reference evidence="2 3" key="1">
    <citation type="submission" date="2023-07" db="EMBL/GenBank/DDBJ databases">
        <title>Genomic Encyclopedia of Type Strains, Phase IV (KMG-IV): sequencing the most valuable type-strain genomes for metagenomic binning, comparative biology and taxonomic classification.</title>
        <authorList>
            <person name="Goeker M."/>
        </authorList>
    </citation>
    <scope>NUCLEOTIDE SEQUENCE [LARGE SCALE GENOMIC DNA]</scope>
    <source>
        <strain evidence="2 3">DSM 19092</strain>
    </source>
</reference>
<keyword evidence="1" id="KW-0812">Transmembrane</keyword>
<sequence length="49" mass="5681">MIGYWLIVLFFTAMLISCIILFIQSIKAAINTEDAHRIDPIPNRENMQD</sequence>
<evidence type="ECO:0000256" key="1">
    <source>
        <dbReference type="SAM" id="Phobius"/>
    </source>
</evidence>
<protein>
    <submittedName>
        <fullName evidence="2">Membrane protein</fullName>
    </submittedName>
</protein>
<evidence type="ECO:0000313" key="3">
    <source>
        <dbReference type="Proteomes" id="UP001225646"/>
    </source>
</evidence>
<accession>A0ABT9VRN7</accession>
<evidence type="ECO:0000313" key="2">
    <source>
        <dbReference type="EMBL" id="MDQ0163502.1"/>
    </source>
</evidence>
<dbReference type="EMBL" id="JAUSTR010000017">
    <property type="protein sequence ID" value="MDQ0163502.1"/>
    <property type="molecule type" value="Genomic_DNA"/>
</dbReference>
<dbReference type="Proteomes" id="UP001225646">
    <property type="component" value="Unassembled WGS sequence"/>
</dbReference>
<gene>
    <name evidence="2" type="ORF">J2S06_002608</name>
</gene>
<organism evidence="2 3">
    <name type="scientific">Aeribacillus alveayuensis</name>
    <dbReference type="NCBI Taxonomy" id="279215"/>
    <lineage>
        <taxon>Bacteria</taxon>
        <taxon>Bacillati</taxon>
        <taxon>Bacillota</taxon>
        <taxon>Bacilli</taxon>
        <taxon>Bacillales</taxon>
        <taxon>Bacillaceae</taxon>
        <taxon>Aeribacillus</taxon>
    </lineage>
</organism>
<proteinExistence type="predicted"/>
<name>A0ABT9VRN7_9BACI</name>
<feature type="transmembrane region" description="Helical" evidence="1">
    <location>
        <begin position="6"/>
        <end position="23"/>
    </location>
</feature>
<keyword evidence="1" id="KW-1133">Transmembrane helix</keyword>
<keyword evidence="3" id="KW-1185">Reference proteome</keyword>
<dbReference type="RefSeq" id="WP_419152563.1">
    <property type="nucleotide sequence ID" value="NZ_JAUSTR010000017.1"/>
</dbReference>